<evidence type="ECO:0000256" key="7">
    <source>
        <dbReference type="ARBA" id="ARBA00023237"/>
    </source>
</evidence>
<dbReference type="InterPro" id="IPR012910">
    <property type="entry name" value="Plug_dom"/>
</dbReference>
<keyword evidence="13" id="KW-1185">Reference proteome</keyword>
<dbReference type="InterPro" id="IPR039426">
    <property type="entry name" value="TonB-dep_rcpt-like"/>
</dbReference>
<dbReference type="NCBIfam" id="TIGR04056">
    <property type="entry name" value="OMP_RagA_SusC"/>
    <property type="match status" value="1"/>
</dbReference>
<dbReference type="InterPro" id="IPR023997">
    <property type="entry name" value="TonB-dep_OMP_SusC/RagA_CS"/>
</dbReference>
<protein>
    <submittedName>
        <fullName evidence="12">SusC/RagA family TonB-linked outer membrane protein</fullName>
    </submittedName>
</protein>
<dbReference type="InterPro" id="IPR023996">
    <property type="entry name" value="TonB-dep_OMP_SusC/RagA"/>
</dbReference>
<keyword evidence="3 8" id="KW-1134">Transmembrane beta strand</keyword>
<evidence type="ECO:0000259" key="11">
    <source>
        <dbReference type="Pfam" id="PF07715"/>
    </source>
</evidence>
<evidence type="ECO:0000256" key="5">
    <source>
        <dbReference type="ARBA" id="ARBA00023077"/>
    </source>
</evidence>
<dbReference type="PROSITE" id="PS52016">
    <property type="entry name" value="TONB_DEPENDENT_REC_3"/>
    <property type="match status" value="1"/>
</dbReference>
<keyword evidence="6 8" id="KW-0472">Membrane</keyword>
<evidence type="ECO:0000256" key="9">
    <source>
        <dbReference type="RuleBase" id="RU003357"/>
    </source>
</evidence>
<evidence type="ECO:0000256" key="4">
    <source>
        <dbReference type="ARBA" id="ARBA00022692"/>
    </source>
</evidence>
<proteinExistence type="inferred from homology"/>
<organism evidence="12 13">
    <name type="scientific">Phocaeicola acetigenes</name>
    <dbReference type="NCBI Taxonomy" id="3016083"/>
    <lineage>
        <taxon>Bacteria</taxon>
        <taxon>Pseudomonadati</taxon>
        <taxon>Bacteroidota</taxon>
        <taxon>Bacteroidia</taxon>
        <taxon>Bacteroidales</taxon>
        <taxon>Bacteroidaceae</taxon>
        <taxon>Phocaeicola</taxon>
    </lineage>
</organism>
<feature type="domain" description="TonB-dependent receptor plug" evidence="11">
    <location>
        <begin position="142"/>
        <end position="244"/>
    </location>
</feature>
<dbReference type="SUPFAM" id="SSF56935">
    <property type="entry name" value="Porins"/>
    <property type="match status" value="1"/>
</dbReference>
<dbReference type="Gene3D" id="2.40.170.20">
    <property type="entry name" value="TonB-dependent receptor, beta-barrel domain"/>
    <property type="match status" value="1"/>
</dbReference>
<dbReference type="InterPro" id="IPR036942">
    <property type="entry name" value="Beta-barrel_TonB_sf"/>
</dbReference>
<comment type="similarity">
    <text evidence="8 9">Belongs to the TonB-dependent receptor family.</text>
</comment>
<dbReference type="Gene3D" id="2.170.130.10">
    <property type="entry name" value="TonB-dependent receptor, plug domain"/>
    <property type="match status" value="1"/>
</dbReference>
<keyword evidence="2 8" id="KW-0813">Transport</keyword>
<evidence type="ECO:0000256" key="6">
    <source>
        <dbReference type="ARBA" id="ARBA00023136"/>
    </source>
</evidence>
<dbReference type="EMBL" id="JAPZVM010000015">
    <property type="protein sequence ID" value="MCZ8373586.1"/>
    <property type="molecule type" value="Genomic_DNA"/>
</dbReference>
<dbReference type="SUPFAM" id="SSF49464">
    <property type="entry name" value="Carboxypeptidase regulatory domain-like"/>
    <property type="match status" value="1"/>
</dbReference>
<dbReference type="InterPro" id="IPR008969">
    <property type="entry name" value="CarboxyPept-like_regulatory"/>
</dbReference>
<sequence>MKKKHIGADKHRRLLFGGMAVLTFMTCTNMPLEVQASDFNSANSISIDKTLTVKGCVTDENGEPIIGANVIVKGTGRGTITDIDGKYVLKVAPGETLVFSFVGMENKEIKVKSSQTVINVEMNSNTTMLEDVVVTGYQTLSKERATGAYSVLTEKSTKGKLETNIMSRIEGMVAGINRTANSDESIVIRGITTINEKTTPLYVVDGMPFEGDLSSINPSDVQNITVLKDAAASSIYGARAANGVIVITTKRGQQGKTRVTYDGSVKFTPKPDLDYLNLMSSSELVDMQIEGFNYYHTDYENLNKRSSLNPVVSLLYQHEQGQLSDQQLADALVPYRTMDNRKQIEDEFARVGIVHQHNVSISGGTEKNRYIASVNYTGNYGNQRYQSSSRLGFNVKDDMQFFNWLSAYVGVSGSFTKSKGDTGAKSSYVSLMQSYPSYYMLRDEAGNALNWQTGKSDYELNRLLSIGLMDEHYNPINNRSLENYENNSNYYRIFAGLNFKLMEGLTFDLKYQTESTFSKNRTLYSGESYQVRSMVNNAAQYDAASQTLTLNIPKGGQLSEYRGDIYAYTLRGQLNFNRTFKEKHSVTALAGAERRLVRSSSTNGYYVGYDDNSLAFTPINPLIFEPLNGTESLNGFFNWSYTDYNYLQYDEDRYVSFYLNGSYTYDERYSLTASMRIDQSNLFGTDPKYQYRPLWSVGGSWQLGNEEFMKDQEWIDRLNVRLTYGIGGNVPKSAGPYLSIENTGYNSWVNGIGSTISNPPNDQLRWEKTSSTNVGVDFSIFRSRLSGSIDFYHKYTTDLLGTRNADPTLGWATLLQNYGTMYNRGVEISLQSINLETKDFTWGTNFTFSYNKNKLLNLEGTKESVFNYSAYNVAAVGYPLNSLFSYRYAGLSPEDGSVLVYDKDGNKVSQVSSVEDLVYSGTRTPKYSASLKNFFRYKDFDLSFMFVYYGGHVMRDITSSYLSGAPSANLNRVNLNHWRKPGDENIPGVGPAFNRNMYYTNAQAWYSADVHVKRADYIKLRDISLSYNLPKKWLRKYAIESASVICQISDAWWWAANGDIDPEAYSATGGYGRGELTLPNPTT</sequence>
<evidence type="ECO:0000259" key="10">
    <source>
        <dbReference type="Pfam" id="PF00593"/>
    </source>
</evidence>
<evidence type="ECO:0000256" key="8">
    <source>
        <dbReference type="PROSITE-ProRule" id="PRU01360"/>
    </source>
</evidence>
<dbReference type="Proteomes" id="UP001141933">
    <property type="component" value="Unassembled WGS sequence"/>
</dbReference>
<dbReference type="Pfam" id="PF07715">
    <property type="entry name" value="Plug"/>
    <property type="match status" value="1"/>
</dbReference>
<name>A0ABT4PKR3_9BACT</name>
<keyword evidence="5 9" id="KW-0798">TonB box</keyword>
<evidence type="ECO:0000256" key="3">
    <source>
        <dbReference type="ARBA" id="ARBA00022452"/>
    </source>
</evidence>
<feature type="non-terminal residue" evidence="12">
    <location>
        <position position="1083"/>
    </location>
</feature>
<accession>A0ABT4PKR3</accession>
<dbReference type="NCBIfam" id="TIGR04057">
    <property type="entry name" value="SusC_RagA_signa"/>
    <property type="match status" value="1"/>
</dbReference>
<comment type="caution">
    <text evidence="12">The sequence shown here is derived from an EMBL/GenBank/DDBJ whole genome shotgun (WGS) entry which is preliminary data.</text>
</comment>
<evidence type="ECO:0000256" key="2">
    <source>
        <dbReference type="ARBA" id="ARBA00022448"/>
    </source>
</evidence>
<dbReference type="InterPro" id="IPR037066">
    <property type="entry name" value="Plug_dom_sf"/>
</dbReference>
<dbReference type="Pfam" id="PF00593">
    <property type="entry name" value="TonB_dep_Rec_b-barrel"/>
    <property type="match status" value="1"/>
</dbReference>
<dbReference type="Pfam" id="PF13715">
    <property type="entry name" value="CarbopepD_reg_2"/>
    <property type="match status" value="1"/>
</dbReference>
<feature type="domain" description="TonB-dependent receptor-like beta-barrel" evidence="10">
    <location>
        <begin position="456"/>
        <end position="1033"/>
    </location>
</feature>
<evidence type="ECO:0000313" key="13">
    <source>
        <dbReference type="Proteomes" id="UP001141933"/>
    </source>
</evidence>
<comment type="subcellular location">
    <subcellularLocation>
        <location evidence="1 8">Cell outer membrane</location>
        <topology evidence="1 8">Multi-pass membrane protein</topology>
    </subcellularLocation>
</comment>
<reference evidence="12" key="1">
    <citation type="submission" date="2022-12" db="EMBL/GenBank/DDBJ databases">
        <title>Phocaeicola acetigenes sp. nov., isolated feces from a healthy human.</title>
        <authorList>
            <person name="Do H."/>
            <person name="Ha Y.B."/>
            <person name="Kim J.-S."/>
            <person name="Suh M.K."/>
            <person name="Kim H.S."/>
            <person name="Lee J.-S."/>
        </authorList>
    </citation>
    <scope>NUCLEOTIDE SEQUENCE</scope>
    <source>
        <strain evidence="12">KGMB11183</strain>
    </source>
</reference>
<keyword evidence="4 8" id="KW-0812">Transmembrane</keyword>
<keyword evidence="7 8" id="KW-0998">Cell outer membrane</keyword>
<dbReference type="InterPro" id="IPR000531">
    <property type="entry name" value="Beta-barrel_TonB"/>
</dbReference>
<evidence type="ECO:0000313" key="12">
    <source>
        <dbReference type="EMBL" id="MCZ8373586.1"/>
    </source>
</evidence>
<evidence type="ECO:0000256" key="1">
    <source>
        <dbReference type="ARBA" id="ARBA00004571"/>
    </source>
</evidence>
<gene>
    <name evidence="12" type="ORF">O6P32_12855</name>
</gene>
<dbReference type="RefSeq" id="WP_269878913.1">
    <property type="nucleotide sequence ID" value="NZ_JAPZVM010000015.1"/>
</dbReference>
<dbReference type="Gene3D" id="2.60.40.1120">
    <property type="entry name" value="Carboxypeptidase-like, regulatory domain"/>
    <property type="match status" value="1"/>
</dbReference>